<evidence type="ECO:0000259" key="17">
    <source>
        <dbReference type="PROSITE" id="PS50160"/>
    </source>
</evidence>
<proteinExistence type="inferred from homology"/>
<dbReference type="CDD" id="cd07901">
    <property type="entry name" value="Adenylation_DNA_ligase_Arch_LigB"/>
    <property type="match status" value="1"/>
</dbReference>
<protein>
    <recommendedName>
        <fullName evidence="13">Probable DNA ligase</fullName>
        <ecNumber evidence="13">6.5.1.1</ecNumber>
    </recommendedName>
    <alternativeName>
        <fullName evidence="13">Polydeoxyribonucleotide synthase [ATP]</fullName>
    </alternativeName>
</protein>
<evidence type="ECO:0000256" key="9">
    <source>
        <dbReference type="ARBA" id="ARBA00023172"/>
    </source>
</evidence>
<keyword evidence="9 13" id="KW-0233">DNA recombination</keyword>
<keyword evidence="3 13" id="KW-0235">DNA replication</keyword>
<reference evidence="18 19" key="1">
    <citation type="submission" date="2021-01" db="EMBL/GenBank/DDBJ databases">
        <title>Whole genome shotgun sequence of Verrucosispora gifhornensis NBRC 16317.</title>
        <authorList>
            <person name="Komaki H."/>
            <person name="Tamura T."/>
        </authorList>
    </citation>
    <scope>NUCLEOTIDE SEQUENCE [LARGE SCALE GENOMIC DNA]</scope>
    <source>
        <strain evidence="18 19">NBRC 16317</strain>
    </source>
</reference>
<dbReference type="Gene3D" id="1.10.3260.10">
    <property type="entry name" value="DNA ligase, ATP-dependent, N-terminal domain"/>
    <property type="match status" value="1"/>
</dbReference>
<dbReference type="NCBIfam" id="NF002868">
    <property type="entry name" value="PRK03180.1"/>
    <property type="match status" value="1"/>
</dbReference>
<dbReference type="CDD" id="cd07972">
    <property type="entry name" value="OBF_DNA_ligase_Arch_LigB"/>
    <property type="match status" value="1"/>
</dbReference>
<dbReference type="HAMAP" id="MF_00407">
    <property type="entry name" value="DNA_ligase"/>
    <property type="match status" value="1"/>
</dbReference>
<dbReference type="Pfam" id="PF04675">
    <property type="entry name" value="DNA_ligase_A_N"/>
    <property type="match status" value="1"/>
</dbReference>
<evidence type="ECO:0000256" key="3">
    <source>
        <dbReference type="ARBA" id="ARBA00022705"/>
    </source>
</evidence>
<evidence type="ECO:0000256" key="8">
    <source>
        <dbReference type="ARBA" id="ARBA00022842"/>
    </source>
</evidence>
<comment type="catalytic activity">
    <reaction evidence="12 13 14">
        <text>ATP + (deoxyribonucleotide)n-3'-hydroxyl + 5'-phospho-(deoxyribonucleotide)m = (deoxyribonucleotide)n+m + AMP + diphosphate.</text>
        <dbReference type="EC" id="6.5.1.1"/>
    </reaction>
</comment>
<keyword evidence="5 13" id="KW-0547">Nucleotide-binding</keyword>
<keyword evidence="8 13" id="KW-0460">Magnesium</keyword>
<comment type="similarity">
    <text evidence="13 15">Belongs to the ATP-dependent DNA ligase family.</text>
</comment>
<keyword evidence="10 13" id="KW-0234">DNA repair</keyword>
<feature type="binding site" evidence="13">
    <location>
        <position position="209"/>
    </location>
    <ligand>
        <name>ATP</name>
        <dbReference type="ChEBI" id="CHEBI:30616"/>
    </ligand>
</feature>
<dbReference type="Gene3D" id="3.30.470.30">
    <property type="entry name" value="DNA ligase/mRNA capping enzyme"/>
    <property type="match status" value="1"/>
</dbReference>
<feature type="active site" description="N6-AMP-lysine intermediate" evidence="13">
    <location>
        <position position="211"/>
    </location>
</feature>
<accession>A0ABQ4IIA1</accession>
<dbReference type="InterPro" id="IPR012340">
    <property type="entry name" value="NA-bd_OB-fold"/>
</dbReference>
<dbReference type="Gene3D" id="2.40.50.140">
    <property type="entry name" value="Nucleic acid-binding proteins"/>
    <property type="match status" value="1"/>
</dbReference>
<keyword evidence="1 13" id="KW-0436">Ligase</keyword>
<evidence type="ECO:0000256" key="11">
    <source>
        <dbReference type="ARBA" id="ARBA00023306"/>
    </source>
</evidence>
<evidence type="ECO:0000256" key="15">
    <source>
        <dbReference type="RuleBase" id="RU004196"/>
    </source>
</evidence>
<evidence type="ECO:0000256" key="13">
    <source>
        <dbReference type="HAMAP-Rule" id="MF_00407"/>
    </source>
</evidence>
<evidence type="ECO:0000256" key="6">
    <source>
        <dbReference type="ARBA" id="ARBA00022763"/>
    </source>
</evidence>
<feature type="binding site" evidence="13">
    <location>
        <position position="400"/>
    </location>
    <ligand>
        <name>ATP</name>
        <dbReference type="ChEBI" id="CHEBI:30616"/>
    </ligand>
</feature>
<keyword evidence="6 13" id="KW-0227">DNA damage</keyword>
<dbReference type="InterPro" id="IPR012308">
    <property type="entry name" value="DNA_ligase_ATP-dep_N"/>
</dbReference>
<dbReference type="RefSeq" id="WP_204292166.1">
    <property type="nucleotide sequence ID" value="NZ_BAAAGZ010000013.1"/>
</dbReference>
<dbReference type="Proteomes" id="UP000647860">
    <property type="component" value="Unassembled WGS sequence"/>
</dbReference>
<evidence type="ECO:0000256" key="2">
    <source>
        <dbReference type="ARBA" id="ARBA00022618"/>
    </source>
</evidence>
<evidence type="ECO:0000256" key="1">
    <source>
        <dbReference type="ARBA" id="ARBA00022598"/>
    </source>
</evidence>
<dbReference type="GO" id="GO:0016874">
    <property type="term" value="F:ligase activity"/>
    <property type="evidence" value="ECO:0007669"/>
    <property type="project" value="UniProtKB-KW"/>
</dbReference>
<dbReference type="EMBL" id="BOPA01000029">
    <property type="protein sequence ID" value="GIJ17622.1"/>
    <property type="molecule type" value="Genomic_DNA"/>
</dbReference>
<keyword evidence="11 13" id="KW-0131">Cell cycle</keyword>
<organism evidence="18 19">
    <name type="scientific">Micromonospora gifhornensis</name>
    <dbReference type="NCBI Taxonomy" id="84594"/>
    <lineage>
        <taxon>Bacteria</taxon>
        <taxon>Bacillati</taxon>
        <taxon>Actinomycetota</taxon>
        <taxon>Actinomycetes</taxon>
        <taxon>Micromonosporales</taxon>
        <taxon>Micromonosporaceae</taxon>
        <taxon>Micromonospora</taxon>
    </lineage>
</organism>
<dbReference type="SUPFAM" id="SSF56091">
    <property type="entry name" value="DNA ligase/mRNA capping enzyme, catalytic domain"/>
    <property type="match status" value="1"/>
</dbReference>
<feature type="region of interest" description="Disordered" evidence="16">
    <location>
        <begin position="267"/>
        <end position="298"/>
    </location>
</feature>
<dbReference type="InterPro" id="IPR012309">
    <property type="entry name" value="DNA_ligase_ATP-dep_C"/>
</dbReference>
<dbReference type="PROSITE" id="PS00333">
    <property type="entry name" value="DNA_LIGASE_A2"/>
    <property type="match status" value="1"/>
</dbReference>
<dbReference type="PANTHER" id="PTHR45674">
    <property type="entry name" value="DNA LIGASE 1/3 FAMILY MEMBER"/>
    <property type="match status" value="1"/>
</dbReference>
<keyword evidence="2 13" id="KW-0132">Cell division</keyword>
<comment type="cofactor">
    <cofactor evidence="13">
        <name>Mg(2+)</name>
        <dbReference type="ChEBI" id="CHEBI:18420"/>
    </cofactor>
</comment>
<dbReference type="SUPFAM" id="SSF50249">
    <property type="entry name" value="Nucleic acid-binding proteins"/>
    <property type="match status" value="1"/>
</dbReference>
<dbReference type="PANTHER" id="PTHR45674:SF13">
    <property type="entry name" value="DNA LIGASE-RELATED"/>
    <property type="match status" value="1"/>
</dbReference>
<sequence>MRFLDLAATSAAVGATSGRRAKVELLAEALRRLDPVEIAAGAGWLAGELRQRQTGVGWAGLRDLPPPAAEPTLTVGAVDAAIDAIAAVHGSGSQARRRALVHSLYAAATADEQRLLTGLFLGELRHGAQAGLLADAIARAAGVPVAAVRRALLLAGDLREVAVAALAGGAAALAGFGLRVGRPLAPMLAQSASSVDEALAATGTPAVVDVKLDGIRVQVHRSGSDIAVFTRSLDDITARVPEVVAAVRALPARELVLDGEAIGLDETGRPLPFQQTSSAAARRGGSAGARSTDGPTAAAPVAPAVRAAAASTGTTVLTPYFFDLLHLDGTDLIDAPGRERWAVLRGTVDAGLLVGRMEVDEPQRAGEAFAAALDAGQEGVVVKAPDAPYEAGRRGAAWIKVKPRHTLDLVVLAVEWGSGRRTGWLSNLHLGARDPRTGEFVMLGKTFKGLTDELLRWQTERFLGLAVERGDWVVRVRPEQVVEIAFDGVQTSSRYPGGVALRFARVVRYREDKSAAEADTIDTVRAIHAGRPPAAPSP</sequence>
<feature type="binding site" evidence="13">
    <location>
        <position position="216"/>
    </location>
    <ligand>
        <name>ATP</name>
        <dbReference type="ChEBI" id="CHEBI:30616"/>
    </ligand>
</feature>
<feature type="binding site" evidence="13">
    <location>
        <position position="322"/>
    </location>
    <ligand>
        <name>ATP</name>
        <dbReference type="ChEBI" id="CHEBI:30616"/>
    </ligand>
</feature>
<keyword evidence="7 13" id="KW-0067">ATP-binding</keyword>
<feature type="binding site" evidence="13">
    <location>
        <position position="394"/>
    </location>
    <ligand>
        <name>ATP</name>
        <dbReference type="ChEBI" id="CHEBI:30616"/>
    </ligand>
</feature>
<comment type="function">
    <text evidence="13">DNA ligase that seals nicks in double-stranded DNA during DNA replication, DNA recombination and DNA repair.</text>
</comment>
<evidence type="ECO:0000256" key="7">
    <source>
        <dbReference type="ARBA" id="ARBA00022840"/>
    </source>
</evidence>
<evidence type="ECO:0000256" key="10">
    <source>
        <dbReference type="ARBA" id="ARBA00023204"/>
    </source>
</evidence>
<evidence type="ECO:0000256" key="4">
    <source>
        <dbReference type="ARBA" id="ARBA00022723"/>
    </source>
</evidence>
<evidence type="ECO:0000313" key="18">
    <source>
        <dbReference type="EMBL" id="GIJ17622.1"/>
    </source>
</evidence>
<comment type="caution">
    <text evidence="18">The sequence shown here is derived from an EMBL/GenBank/DDBJ whole genome shotgun (WGS) entry which is preliminary data.</text>
</comment>
<feature type="binding site" evidence="13">
    <location>
        <position position="231"/>
    </location>
    <ligand>
        <name>ATP</name>
        <dbReference type="ChEBI" id="CHEBI:30616"/>
    </ligand>
</feature>
<dbReference type="PROSITE" id="PS50160">
    <property type="entry name" value="DNA_LIGASE_A3"/>
    <property type="match status" value="1"/>
</dbReference>
<dbReference type="EC" id="6.5.1.1" evidence="13"/>
<keyword evidence="4 13" id="KW-0479">Metal-binding</keyword>
<evidence type="ECO:0000256" key="5">
    <source>
        <dbReference type="ARBA" id="ARBA00022741"/>
    </source>
</evidence>
<evidence type="ECO:0000313" key="19">
    <source>
        <dbReference type="Proteomes" id="UP000647860"/>
    </source>
</evidence>
<dbReference type="InterPro" id="IPR012310">
    <property type="entry name" value="DNA_ligase_ATP-dep_cent"/>
</dbReference>
<dbReference type="Pfam" id="PF01068">
    <property type="entry name" value="DNA_ligase_A_M"/>
    <property type="match status" value="1"/>
</dbReference>
<keyword evidence="19" id="KW-1185">Reference proteome</keyword>
<dbReference type="Pfam" id="PF04679">
    <property type="entry name" value="DNA_ligase_A_C"/>
    <property type="match status" value="1"/>
</dbReference>
<dbReference type="InterPro" id="IPR036599">
    <property type="entry name" value="DNA_ligase_N_sf"/>
</dbReference>
<evidence type="ECO:0000256" key="16">
    <source>
        <dbReference type="SAM" id="MobiDB-lite"/>
    </source>
</evidence>
<gene>
    <name evidence="13 18" type="primary">lig</name>
    <name evidence="18" type="ORF">Vgi01_43060</name>
</gene>
<dbReference type="InterPro" id="IPR016059">
    <property type="entry name" value="DNA_ligase_ATP-dep_CS"/>
</dbReference>
<dbReference type="InterPro" id="IPR000977">
    <property type="entry name" value="DNA_ligase_ATP-dep"/>
</dbReference>
<feature type="domain" description="ATP-dependent DNA ligase family profile" evidence="17">
    <location>
        <begin position="320"/>
        <end position="434"/>
    </location>
</feature>
<name>A0ABQ4IIA1_9ACTN</name>
<dbReference type="NCBIfam" id="TIGR00574">
    <property type="entry name" value="dnl1"/>
    <property type="match status" value="1"/>
</dbReference>
<feature type="binding site" evidence="13">
    <location>
        <position position="260"/>
    </location>
    <ligand>
        <name>ATP</name>
        <dbReference type="ChEBI" id="CHEBI:30616"/>
    </ligand>
</feature>
<dbReference type="InterPro" id="IPR022865">
    <property type="entry name" value="DNA_ligae_ATP-dep_bac/arc"/>
</dbReference>
<dbReference type="SUPFAM" id="SSF117018">
    <property type="entry name" value="ATP-dependent DNA ligase DNA-binding domain"/>
    <property type="match status" value="1"/>
</dbReference>
<dbReference type="PROSITE" id="PS00697">
    <property type="entry name" value="DNA_LIGASE_A1"/>
    <property type="match status" value="1"/>
</dbReference>
<dbReference type="InterPro" id="IPR050191">
    <property type="entry name" value="ATP-dep_DNA_ligase"/>
</dbReference>
<evidence type="ECO:0000256" key="14">
    <source>
        <dbReference type="RuleBase" id="RU000617"/>
    </source>
</evidence>
<evidence type="ECO:0000256" key="12">
    <source>
        <dbReference type="ARBA" id="ARBA00034003"/>
    </source>
</evidence>
<feature type="compositionally biased region" description="Low complexity" evidence="16">
    <location>
        <begin position="277"/>
        <end position="298"/>
    </location>
</feature>